<organism evidence="3 4">
    <name type="scientific">Aspergillus granulosus</name>
    <dbReference type="NCBI Taxonomy" id="176169"/>
    <lineage>
        <taxon>Eukaryota</taxon>
        <taxon>Fungi</taxon>
        <taxon>Dikarya</taxon>
        <taxon>Ascomycota</taxon>
        <taxon>Pezizomycotina</taxon>
        <taxon>Eurotiomycetes</taxon>
        <taxon>Eurotiomycetidae</taxon>
        <taxon>Eurotiales</taxon>
        <taxon>Aspergillaceae</taxon>
        <taxon>Aspergillus</taxon>
        <taxon>Aspergillus subgen. Nidulantes</taxon>
    </lineage>
</organism>
<proteinExistence type="predicted"/>
<comment type="caution">
    <text evidence="3">The sequence shown here is derived from an EMBL/GenBank/DDBJ whole genome shotgun (WGS) entry which is preliminary data.</text>
</comment>
<feature type="region of interest" description="Disordered" evidence="1">
    <location>
        <begin position="314"/>
        <end position="349"/>
    </location>
</feature>
<evidence type="ECO:0000313" key="3">
    <source>
        <dbReference type="EMBL" id="KAL2811123.1"/>
    </source>
</evidence>
<dbReference type="InterPro" id="IPR043837">
    <property type="entry name" value="Mtf2-like_C"/>
</dbReference>
<dbReference type="InterPro" id="IPR040009">
    <property type="entry name" value="Mtf2/C5D6.12-like"/>
</dbReference>
<feature type="region of interest" description="Disordered" evidence="1">
    <location>
        <begin position="155"/>
        <end position="179"/>
    </location>
</feature>
<feature type="compositionally biased region" description="Basic and acidic residues" evidence="1">
    <location>
        <begin position="239"/>
        <end position="255"/>
    </location>
</feature>
<sequence length="519" mass="58696">MSLPRRITWTWLAQVQETRHSLVPFLYQTRTLTTLPRSLRLQSHSRYSTFKAAKAQIENDGISESTLEDKSDLPDEPGSAPRNSFLRQKAASVASRRMARKPSWKRSPIKKPANRPTKPALESALEGSETTSKPKMTIDETRAFAALFQQLEEDTGTDIKQTLGGEGMEKGGSSMPDRDMMQEITSIYDTVMRDINARKKAEDSQDPTPKSQAHPEYFEAVPDAVEPEGTSVTPSSGNKEPEESEKLDAPLKHDPDRVHKINNKLIRQIIHREGLKIERALFSAAVDEGQGDIGIWNICKERIFSMVQHLETDENKEATPSAPDELEFPVPGRDGPSETETPTTNPHLEVPDTVSIEAVVTELYPKMLLVAFRLLNLHFPESPLIGQFRSTINSLGRESAVLGSSTALYNELIYFYWRGRQDLPEVLSILREMDVLGLSPDQQTVKLLESILAQREQDLEARKLPGADQNSGLWWDLPQNRKAIHDLDGKDGLICQMRSQVRSEEDRRKWLRELLNWKE</sequence>
<dbReference type="EMBL" id="JBFXLT010000062">
    <property type="protein sequence ID" value="KAL2811123.1"/>
    <property type="molecule type" value="Genomic_DNA"/>
</dbReference>
<dbReference type="Pfam" id="PF19189">
    <property type="entry name" value="Mtf2"/>
    <property type="match status" value="1"/>
</dbReference>
<reference evidence="3 4" key="1">
    <citation type="submission" date="2024-07" db="EMBL/GenBank/DDBJ databases">
        <title>Section-level genome sequencing and comparative genomics of Aspergillus sections Usti and Cavernicolus.</title>
        <authorList>
            <consortium name="Lawrence Berkeley National Laboratory"/>
            <person name="Nybo J.L."/>
            <person name="Vesth T.C."/>
            <person name="Theobald S."/>
            <person name="Frisvad J.C."/>
            <person name="Larsen T.O."/>
            <person name="Kjaerboelling I."/>
            <person name="Rothschild-Mancinelli K."/>
            <person name="Lyhne E.K."/>
            <person name="Kogle M.E."/>
            <person name="Barry K."/>
            <person name="Clum A."/>
            <person name="Na H."/>
            <person name="Ledsgaard L."/>
            <person name="Lin J."/>
            <person name="Lipzen A."/>
            <person name="Kuo A."/>
            <person name="Riley R."/>
            <person name="Mondo S."/>
            <person name="Labutti K."/>
            <person name="Haridas S."/>
            <person name="Pangalinan J."/>
            <person name="Salamov A.A."/>
            <person name="Simmons B.A."/>
            <person name="Magnuson J.K."/>
            <person name="Chen J."/>
            <person name="Drula E."/>
            <person name="Henrissat B."/>
            <person name="Wiebenga A."/>
            <person name="Lubbers R.J."/>
            <person name="Gomes A.C."/>
            <person name="Makela M.R."/>
            <person name="Stajich J."/>
            <person name="Grigoriev I.V."/>
            <person name="Mortensen U.H."/>
            <person name="De Vries R.P."/>
            <person name="Baker S.E."/>
            <person name="Andersen M.R."/>
        </authorList>
    </citation>
    <scope>NUCLEOTIDE SEQUENCE [LARGE SCALE GENOMIC DNA]</scope>
    <source>
        <strain evidence="3 4">CBS 588.65</strain>
    </source>
</reference>
<evidence type="ECO:0000313" key="4">
    <source>
        <dbReference type="Proteomes" id="UP001610334"/>
    </source>
</evidence>
<dbReference type="Proteomes" id="UP001610334">
    <property type="component" value="Unassembled WGS sequence"/>
</dbReference>
<feature type="region of interest" description="Disordered" evidence="1">
    <location>
        <begin position="223"/>
        <end position="255"/>
    </location>
</feature>
<feature type="compositionally biased region" description="Basic residues" evidence="1">
    <location>
        <begin position="97"/>
        <end position="113"/>
    </location>
</feature>
<dbReference type="PANTHER" id="PTHR39468:SF1">
    <property type="entry name" value="MTF2-LIKE C-TERMINAL DOMAIN-CONTAINING PROTEIN"/>
    <property type="match status" value="1"/>
</dbReference>
<feature type="region of interest" description="Disordered" evidence="1">
    <location>
        <begin position="61"/>
        <end position="138"/>
    </location>
</feature>
<accession>A0ABR4H8L2</accession>
<name>A0ABR4H8L2_9EURO</name>
<evidence type="ECO:0000259" key="2">
    <source>
        <dbReference type="Pfam" id="PF19189"/>
    </source>
</evidence>
<gene>
    <name evidence="3" type="ORF">BJX63DRAFT_292324</name>
</gene>
<dbReference type="PANTHER" id="PTHR39468">
    <property type="entry name" value="CHROMOSOME 7, WHOLE GENOME SHOTGUN SEQUENCE"/>
    <property type="match status" value="1"/>
</dbReference>
<feature type="domain" description="Mtf2-like C-terminal" evidence="2">
    <location>
        <begin position="288"/>
        <end position="480"/>
    </location>
</feature>
<evidence type="ECO:0000256" key="1">
    <source>
        <dbReference type="SAM" id="MobiDB-lite"/>
    </source>
</evidence>
<keyword evidence="4" id="KW-1185">Reference proteome</keyword>
<protein>
    <recommendedName>
        <fullName evidence="2">Mtf2-like C-terminal domain-containing protein</fullName>
    </recommendedName>
</protein>